<comment type="caution">
    <text evidence="3">The sequence shown here is derived from an EMBL/GenBank/DDBJ whole genome shotgun (WGS) entry which is preliminary data.</text>
</comment>
<evidence type="ECO:0000313" key="4">
    <source>
        <dbReference type="Proteomes" id="UP000322454"/>
    </source>
</evidence>
<dbReference type="InterPro" id="IPR027417">
    <property type="entry name" value="P-loop_NTPase"/>
</dbReference>
<dbReference type="Proteomes" id="UP000322454">
    <property type="component" value="Unassembled WGS sequence"/>
</dbReference>
<dbReference type="EMBL" id="SHMQ01000011">
    <property type="protein sequence ID" value="RZV39267.1"/>
    <property type="molecule type" value="Genomic_DNA"/>
</dbReference>
<keyword evidence="3" id="KW-0547">Nucleotide-binding</keyword>
<dbReference type="PANTHER" id="PTHR43566">
    <property type="entry name" value="CONSERVED PROTEIN"/>
    <property type="match status" value="1"/>
</dbReference>
<dbReference type="Pfam" id="PF13173">
    <property type="entry name" value="AAA_14"/>
    <property type="match status" value="1"/>
</dbReference>
<dbReference type="InterPro" id="IPR025420">
    <property type="entry name" value="DUF4143"/>
</dbReference>
<feature type="domain" description="AAA" evidence="1">
    <location>
        <begin position="19"/>
        <end position="134"/>
    </location>
</feature>
<evidence type="ECO:0000259" key="1">
    <source>
        <dbReference type="Pfam" id="PF13173"/>
    </source>
</evidence>
<dbReference type="SUPFAM" id="SSF52540">
    <property type="entry name" value="P-loop containing nucleoside triphosphate hydrolases"/>
    <property type="match status" value="1"/>
</dbReference>
<dbReference type="InterPro" id="IPR041682">
    <property type="entry name" value="AAA_14"/>
</dbReference>
<organism evidence="3 4">
    <name type="scientific">Candidatus Acidulodesulfobacterium acidiphilum</name>
    <dbReference type="NCBI Taxonomy" id="2597224"/>
    <lineage>
        <taxon>Bacteria</taxon>
        <taxon>Deltaproteobacteria</taxon>
        <taxon>Candidatus Acidulodesulfobacterales</taxon>
        <taxon>Candidatus Acidulodesulfobacterium</taxon>
    </lineage>
</organism>
<protein>
    <submittedName>
        <fullName evidence="3">ATP-binding protein</fullName>
    </submittedName>
</protein>
<dbReference type="AlphaFoldDB" id="A0A520XDJ0"/>
<sequence length="388" mass="44753">MMIKRESSSKIIELSKHYPVITITGPRQSGKTTLCKYLFPEKEYVNLEDPEIRMFASNDPRGFFGRFSKGAVIDEVQRVPELLSYLQVIVDEHKIPGEFIITGSQNILLLSAISQSLAGRTAIIHLLPLSVFELKEYGGYEVPSELYEFMYKGFYPNVYNSNLNPSENYGFYVSTYLEKDIRDLLRISDLNKFELFLKICASRTGQVVNLSSIGNDCGLSHNTIKQWLSLLETSYIVKFSNTYYKNYGKRFIKSPKLYFIDTGLLCYLLGIRNKGHIDVHPLKGQIFETFVFSEFLKTLYNKGRDENIYFLRDTKGYEIDFIFDEGIKFKSIEAKLSQTINQDFFKNMNALSGLTGTDVEKYLIYGGEESKKYKDISIVSWQNIHSIF</sequence>
<proteinExistence type="predicted"/>
<dbReference type="Pfam" id="PF13635">
    <property type="entry name" value="DUF4143"/>
    <property type="match status" value="1"/>
</dbReference>
<evidence type="ECO:0000259" key="2">
    <source>
        <dbReference type="Pfam" id="PF13635"/>
    </source>
</evidence>
<dbReference type="GO" id="GO:0005524">
    <property type="term" value="F:ATP binding"/>
    <property type="evidence" value="ECO:0007669"/>
    <property type="project" value="UniProtKB-KW"/>
</dbReference>
<keyword evidence="3" id="KW-0067">ATP-binding</keyword>
<evidence type="ECO:0000313" key="3">
    <source>
        <dbReference type="EMBL" id="RZV39267.1"/>
    </source>
</evidence>
<feature type="domain" description="DUF4143" evidence="2">
    <location>
        <begin position="178"/>
        <end position="336"/>
    </location>
</feature>
<reference evidence="3 4" key="1">
    <citation type="submission" date="2019-01" db="EMBL/GenBank/DDBJ databases">
        <title>Insights into ecological role of a new deltaproteobacterial order Candidatus Sinidesulfobacterales (Sva0485) by metagenomics and metatranscriptomics.</title>
        <authorList>
            <person name="Tan S."/>
            <person name="Liu J."/>
            <person name="Fang Y."/>
            <person name="Hedlund B."/>
            <person name="Lian Z.-H."/>
            <person name="Huang L.-Y."/>
            <person name="Li J.-T."/>
            <person name="Huang L.-N."/>
            <person name="Li W.-J."/>
            <person name="Jiang H.-C."/>
            <person name="Dong H.-L."/>
            <person name="Shu W.-S."/>
        </authorList>
    </citation>
    <scope>NUCLEOTIDE SEQUENCE [LARGE SCALE GENOMIC DNA]</scope>
    <source>
        <strain evidence="3">AP4</strain>
    </source>
</reference>
<dbReference type="PANTHER" id="PTHR43566:SF2">
    <property type="entry name" value="DUF4143 DOMAIN-CONTAINING PROTEIN"/>
    <property type="match status" value="1"/>
</dbReference>
<accession>A0A520XDJ0</accession>
<name>A0A520XDJ0_9DELT</name>
<gene>
    <name evidence="3" type="ORF">EVJ48_04885</name>
</gene>